<name>A0A1X7T7J1_AMPQE</name>
<dbReference type="InterPro" id="IPR002110">
    <property type="entry name" value="Ankyrin_rpt"/>
</dbReference>
<evidence type="ECO:0000256" key="2">
    <source>
        <dbReference type="ARBA" id="ARBA00023043"/>
    </source>
</evidence>
<dbReference type="PROSITE" id="PS50088">
    <property type="entry name" value="ANK_REPEAT"/>
    <property type="match status" value="1"/>
</dbReference>
<dbReference type="EnsemblMetazoa" id="Aqu2.1.10206_001">
    <property type="protein sequence ID" value="Aqu2.1.10206_001"/>
    <property type="gene ID" value="Aqu2.1.10206"/>
</dbReference>
<dbReference type="InParanoid" id="A0A1X7T7J1"/>
<accession>A0A1X7T7J1</accession>
<dbReference type="PANTHER" id="PTHR24198">
    <property type="entry name" value="ANKYRIN REPEAT AND PROTEIN KINASE DOMAIN-CONTAINING PROTEIN"/>
    <property type="match status" value="1"/>
</dbReference>
<dbReference type="Pfam" id="PF12796">
    <property type="entry name" value="Ank_2"/>
    <property type="match status" value="1"/>
</dbReference>
<feature type="repeat" description="ANK" evidence="3">
    <location>
        <begin position="62"/>
        <end position="91"/>
    </location>
</feature>
<evidence type="ECO:0000256" key="1">
    <source>
        <dbReference type="ARBA" id="ARBA00022737"/>
    </source>
</evidence>
<dbReference type="PROSITE" id="PS50297">
    <property type="entry name" value="ANK_REP_REGION"/>
    <property type="match status" value="1"/>
</dbReference>
<keyword evidence="1" id="KW-0677">Repeat</keyword>
<dbReference type="STRING" id="400682.A0A1X7T7J1"/>
<dbReference type="Gene3D" id="1.25.40.20">
    <property type="entry name" value="Ankyrin repeat-containing domain"/>
    <property type="match status" value="1"/>
</dbReference>
<dbReference type="SMART" id="SM00248">
    <property type="entry name" value="ANK"/>
    <property type="match status" value="2"/>
</dbReference>
<protein>
    <submittedName>
        <fullName evidence="4">Uncharacterized protein</fullName>
    </submittedName>
</protein>
<organism evidence="4">
    <name type="scientific">Amphimedon queenslandica</name>
    <name type="common">Sponge</name>
    <dbReference type="NCBI Taxonomy" id="400682"/>
    <lineage>
        <taxon>Eukaryota</taxon>
        <taxon>Metazoa</taxon>
        <taxon>Porifera</taxon>
        <taxon>Demospongiae</taxon>
        <taxon>Heteroscleromorpha</taxon>
        <taxon>Haplosclerida</taxon>
        <taxon>Niphatidae</taxon>
        <taxon>Amphimedon</taxon>
    </lineage>
</organism>
<dbReference type="SUPFAM" id="SSF48403">
    <property type="entry name" value="Ankyrin repeat"/>
    <property type="match status" value="1"/>
</dbReference>
<dbReference type="InterPro" id="IPR036770">
    <property type="entry name" value="Ankyrin_rpt-contain_sf"/>
</dbReference>
<evidence type="ECO:0000256" key="3">
    <source>
        <dbReference type="PROSITE-ProRule" id="PRU00023"/>
    </source>
</evidence>
<proteinExistence type="predicted"/>
<sequence length="91" mass="10097">MARSKLSNFEGSYHLRPATTVDSVDQIDGVTLLHCAGECGKVEMLEFWIKRGGYDMNVKDERNRTPLFHAVKSGSIEAVDILLTNGARTEV</sequence>
<evidence type="ECO:0000313" key="4">
    <source>
        <dbReference type="EnsemblMetazoa" id="Aqu2.1.10206_001"/>
    </source>
</evidence>
<reference evidence="4" key="1">
    <citation type="submission" date="2017-05" db="UniProtKB">
        <authorList>
            <consortium name="EnsemblMetazoa"/>
        </authorList>
    </citation>
    <scope>IDENTIFICATION</scope>
</reference>
<dbReference type="PANTHER" id="PTHR24198:SF165">
    <property type="entry name" value="ANKYRIN REPEAT-CONTAINING PROTEIN-RELATED"/>
    <property type="match status" value="1"/>
</dbReference>
<keyword evidence="2 3" id="KW-0040">ANK repeat</keyword>
<dbReference type="AlphaFoldDB" id="A0A1X7T7J1"/>